<reference evidence="2" key="2">
    <citation type="submission" date="2020-09" db="EMBL/GenBank/DDBJ databases">
        <authorList>
            <person name="Sun Q."/>
            <person name="Kim S."/>
        </authorList>
    </citation>
    <scope>NUCLEOTIDE SEQUENCE</scope>
    <source>
        <strain evidence="2">KCTC 42249</strain>
    </source>
</reference>
<sequence>MPRTRLAALALSVLLFASPPAYSNVLTIVVDEPLLTEGGTVVVLITRLDQATFDRKYGVEIEENDGEIVLDAVAHGIVTFVEFDAPPGVEYRFRTPSGEPVREQQVSVGEGGGYIDSTTGDFAASDVTYHHHIEGTRVDEATSRALLGSFFRIDPASCRVVPAVRVCSGSSEAFDAMLRYFEKSRTP</sequence>
<evidence type="ECO:0000256" key="1">
    <source>
        <dbReference type="SAM" id="SignalP"/>
    </source>
</evidence>
<name>A0A8J3DNI1_9HYPH</name>
<keyword evidence="1" id="KW-0732">Signal</keyword>
<evidence type="ECO:0000313" key="2">
    <source>
        <dbReference type="EMBL" id="GHD07369.1"/>
    </source>
</evidence>
<reference evidence="2" key="1">
    <citation type="journal article" date="2014" name="Int. J. Syst. Evol. Microbiol.">
        <title>Complete genome sequence of Corynebacterium casei LMG S-19264T (=DSM 44701T), isolated from a smear-ripened cheese.</title>
        <authorList>
            <consortium name="US DOE Joint Genome Institute (JGI-PGF)"/>
            <person name="Walter F."/>
            <person name="Albersmeier A."/>
            <person name="Kalinowski J."/>
            <person name="Ruckert C."/>
        </authorList>
    </citation>
    <scope>NUCLEOTIDE SEQUENCE</scope>
    <source>
        <strain evidence="2">KCTC 42249</strain>
    </source>
</reference>
<proteinExistence type="predicted"/>
<feature type="signal peptide" evidence="1">
    <location>
        <begin position="1"/>
        <end position="23"/>
    </location>
</feature>
<organism evidence="2 3">
    <name type="scientific">Tianweitania populi</name>
    <dbReference type="NCBI Taxonomy" id="1607949"/>
    <lineage>
        <taxon>Bacteria</taxon>
        <taxon>Pseudomonadati</taxon>
        <taxon>Pseudomonadota</taxon>
        <taxon>Alphaproteobacteria</taxon>
        <taxon>Hyphomicrobiales</taxon>
        <taxon>Phyllobacteriaceae</taxon>
        <taxon>Tianweitania</taxon>
    </lineage>
</organism>
<comment type="caution">
    <text evidence="2">The sequence shown here is derived from an EMBL/GenBank/DDBJ whole genome shotgun (WGS) entry which is preliminary data.</text>
</comment>
<feature type="chain" id="PRO_5035249105" evidence="1">
    <location>
        <begin position="24"/>
        <end position="187"/>
    </location>
</feature>
<evidence type="ECO:0000313" key="3">
    <source>
        <dbReference type="Proteomes" id="UP000630142"/>
    </source>
</evidence>
<accession>A0A8J3DNI1</accession>
<dbReference type="AlphaFoldDB" id="A0A8J3DNI1"/>
<dbReference type="EMBL" id="BMZQ01000001">
    <property type="protein sequence ID" value="GHD07369.1"/>
    <property type="molecule type" value="Genomic_DNA"/>
</dbReference>
<dbReference type="Proteomes" id="UP000630142">
    <property type="component" value="Unassembled WGS sequence"/>
</dbReference>
<gene>
    <name evidence="2" type="ORF">GCM10016234_05710</name>
</gene>
<keyword evidence="3" id="KW-1185">Reference proteome</keyword>
<protein>
    <submittedName>
        <fullName evidence="2">Uncharacterized protein</fullName>
    </submittedName>
</protein>